<dbReference type="PANTHER" id="PTHR35371">
    <property type="entry name" value="INNER MEMBRANE PROTEIN"/>
    <property type="match status" value="1"/>
</dbReference>
<feature type="transmembrane region" description="Helical" evidence="5">
    <location>
        <begin position="12"/>
        <end position="31"/>
    </location>
</feature>
<dbReference type="Proteomes" id="UP001388673">
    <property type="component" value="Unassembled WGS sequence"/>
</dbReference>
<evidence type="ECO:0008006" key="8">
    <source>
        <dbReference type="Google" id="ProtNLM"/>
    </source>
</evidence>
<organism evidence="6 7">
    <name type="scientific">Kwoniella newhampshirensis</name>
    <dbReference type="NCBI Taxonomy" id="1651941"/>
    <lineage>
        <taxon>Eukaryota</taxon>
        <taxon>Fungi</taxon>
        <taxon>Dikarya</taxon>
        <taxon>Basidiomycota</taxon>
        <taxon>Agaricomycotina</taxon>
        <taxon>Tremellomycetes</taxon>
        <taxon>Tremellales</taxon>
        <taxon>Cryptococcaceae</taxon>
        <taxon>Kwoniella</taxon>
    </lineage>
</organism>
<comment type="caution">
    <text evidence="6">The sequence shown here is derived from an EMBL/GenBank/DDBJ whole genome shotgun (WGS) entry which is preliminary data.</text>
</comment>
<evidence type="ECO:0000256" key="1">
    <source>
        <dbReference type="ARBA" id="ARBA00004370"/>
    </source>
</evidence>
<keyword evidence="4 5" id="KW-0472">Membrane</keyword>
<keyword evidence="3 5" id="KW-1133">Transmembrane helix</keyword>
<protein>
    <recommendedName>
        <fullName evidence="8">Glutathione S-transferase</fullName>
    </recommendedName>
</protein>
<evidence type="ECO:0000256" key="5">
    <source>
        <dbReference type="SAM" id="Phobius"/>
    </source>
</evidence>
<dbReference type="Gene3D" id="1.20.120.550">
    <property type="entry name" value="Membrane associated eicosanoid/glutathione metabolism-like domain"/>
    <property type="match status" value="1"/>
</dbReference>
<dbReference type="Pfam" id="PF01124">
    <property type="entry name" value="MAPEG"/>
    <property type="match status" value="1"/>
</dbReference>
<dbReference type="EMBL" id="JBCAWK010000003">
    <property type="protein sequence ID" value="KAK8864648.1"/>
    <property type="molecule type" value="Genomic_DNA"/>
</dbReference>
<sequence length="158" mass="17123">MSFLGLNLANNLSFYSIPVAWALALAPHAYAMTLYNAEKSATAPEWDICMPRKNISNVKDAKMSPASQDKYLRAESAQENGFANIPLYAAAIIAGNLARLSPSTLNTAAGVYLASRVAYNVIYTTNTSKFMGNVRTATFLTGVFTCFTLFVKAGNKLF</sequence>
<keyword evidence="2 5" id="KW-0812">Transmembrane</keyword>
<evidence type="ECO:0000256" key="4">
    <source>
        <dbReference type="ARBA" id="ARBA00023136"/>
    </source>
</evidence>
<evidence type="ECO:0000313" key="6">
    <source>
        <dbReference type="EMBL" id="KAK8864648.1"/>
    </source>
</evidence>
<name>A0AAW0Z3B5_9TREE</name>
<dbReference type="RefSeq" id="XP_066804944.1">
    <property type="nucleotide sequence ID" value="XM_066945021.1"/>
</dbReference>
<dbReference type="KEGG" id="kne:92179157"/>
<evidence type="ECO:0000256" key="2">
    <source>
        <dbReference type="ARBA" id="ARBA00022692"/>
    </source>
</evidence>
<keyword evidence="7" id="KW-1185">Reference proteome</keyword>
<dbReference type="InterPro" id="IPR001129">
    <property type="entry name" value="Membr-assoc_MAPEG"/>
</dbReference>
<comment type="subcellular location">
    <subcellularLocation>
        <location evidence="1">Membrane</location>
    </subcellularLocation>
</comment>
<dbReference type="PANTHER" id="PTHR35371:SF1">
    <property type="entry name" value="BLR7753 PROTEIN"/>
    <property type="match status" value="1"/>
</dbReference>
<dbReference type="InterPro" id="IPR023352">
    <property type="entry name" value="MAPEG-like_dom_sf"/>
</dbReference>
<dbReference type="GO" id="GO:0016020">
    <property type="term" value="C:membrane"/>
    <property type="evidence" value="ECO:0007669"/>
    <property type="project" value="UniProtKB-SubCell"/>
</dbReference>
<dbReference type="SUPFAM" id="SSF161084">
    <property type="entry name" value="MAPEG domain-like"/>
    <property type="match status" value="1"/>
</dbReference>
<evidence type="ECO:0000313" key="7">
    <source>
        <dbReference type="Proteomes" id="UP001388673"/>
    </source>
</evidence>
<accession>A0AAW0Z3B5</accession>
<gene>
    <name evidence="6" type="ORF">IAR55_001898</name>
</gene>
<dbReference type="AlphaFoldDB" id="A0AAW0Z3B5"/>
<evidence type="ECO:0000256" key="3">
    <source>
        <dbReference type="ARBA" id="ARBA00022989"/>
    </source>
</evidence>
<proteinExistence type="predicted"/>
<dbReference type="GeneID" id="92179157"/>
<reference evidence="6 7" key="1">
    <citation type="journal article" date="2024" name="bioRxiv">
        <title>Comparative genomics of Cryptococcus and Kwoniella reveals pathogenesis evolution and contrasting karyotype dynamics via intercentromeric recombination or chromosome fusion.</title>
        <authorList>
            <person name="Coelho M.A."/>
            <person name="David-Palma M."/>
            <person name="Shea T."/>
            <person name="Bowers K."/>
            <person name="McGinley-Smith S."/>
            <person name="Mohammad A.W."/>
            <person name="Gnirke A."/>
            <person name="Yurkov A.M."/>
            <person name="Nowrousian M."/>
            <person name="Sun S."/>
            <person name="Cuomo C.A."/>
            <person name="Heitman J."/>
        </authorList>
    </citation>
    <scope>NUCLEOTIDE SEQUENCE [LARGE SCALE GENOMIC DNA]</scope>
    <source>
        <strain evidence="6 7">CBS 13917</strain>
    </source>
</reference>